<dbReference type="PANTHER" id="PTHR43384:SF6">
    <property type="entry name" value="SEPTUM SITE-DETERMINING PROTEIN MIND HOMOLOG, CHLOROPLASTIC"/>
    <property type="match status" value="1"/>
</dbReference>
<keyword evidence="5" id="KW-0812">Transmembrane</keyword>
<keyword evidence="5" id="KW-1133">Transmembrane helix</keyword>
<dbReference type="Pfam" id="PF13614">
    <property type="entry name" value="AAA_31"/>
    <property type="match status" value="1"/>
</dbReference>
<sequence>MARAVILSTDEQRGWDIRQALGASDVDTLQVYTTSHALLHGLSANTDISPDILVVDENCAPMPMWDLVREVASRTPALAILVVLADPAPEDFAAALDNGARGVVRYPLSYEEVSSRVENAVAWSASVKQAVQKRSENETAVLGGRLVAIASSKGGAGSSSVALHLGLETARSRPGDRVVVVDLDLQKPDLSILLDIPRYRGITDLLPVVEELTPRHLQDVVHEHASGLSLLLGPQHGERGELVTEFAARQILGMLVSRSDVVIVDVGSVMGEANSVAVEMADEVIVCATPDVLSLRGVQRITELWSRLSIRDGGPVKALLNKVDKKSDLQPETARRIVTVPTLSTSIPYEFASLELAVNRRDPELAGAAWSSRIEDLGIEMSLIPSHSLDDRSSRPRFRSASRSTRTETAPDASDVAAAAPAQPDSRAATTGRSRFRSDRGAVSIEAVGITALFALFTAIAFQVLLVGVTAIFASNAANEGARAAAVGASASHAAHSHTPQGWRDGLQVRESPGRVSVELSTPLLVPTTEGFDLTIPASAGVVKEPY</sequence>
<evidence type="ECO:0000256" key="5">
    <source>
        <dbReference type="SAM" id="Phobius"/>
    </source>
</evidence>
<reference evidence="8" key="1">
    <citation type="journal article" date="2019" name="Int. J. Syst. Evol. Microbiol.">
        <title>The Global Catalogue of Microorganisms (GCM) 10K type strain sequencing project: providing services to taxonomists for standard genome sequencing and annotation.</title>
        <authorList>
            <consortium name="The Broad Institute Genomics Platform"/>
            <consortium name="The Broad Institute Genome Sequencing Center for Infectious Disease"/>
            <person name="Wu L."/>
            <person name="Ma J."/>
        </authorList>
    </citation>
    <scope>NUCLEOTIDE SEQUENCE [LARGE SCALE GENOMIC DNA]</scope>
    <source>
        <strain evidence="8">JCM 17808</strain>
    </source>
</reference>
<evidence type="ECO:0000259" key="6">
    <source>
        <dbReference type="PROSITE" id="PS50110"/>
    </source>
</evidence>
<dbReference type="InterPro" id="IPR001789">
    <property type="entry name" value="Sig_transdc_resp-reg_receiver"/>
</dbReference>
<keyword evidence="3" id="KW-0597">Phosphoprotein</keyword>
<feature type="modified residue" description="4-aspartylphosphate" evidence="3">
    <location>
        <position position="56"/>
    </location>
</feature>
<dbReference type="InterPro" id="IPR050625">
    <property type="entry name" value="ParA/MinD_ATPase"/>
</dbReference>
<keyword evidence="8" id="KW-1185">Reference proteome</keyword>
<feature type="region of interest" description="Disordered" evidence="4">
    <location>
        <begin position="388"/>
        <end position="435"/>
    </location>
</feature>
<evidence type="ECO:0000313" key="8">
    <source>
        <dbReference type="Proteomes" id="UP001500642"/>
    </source>
</evidence>
<dbReference type="RefSeq" id="WP_345029531.1">
    <property type="nucleotide sequence ID" value="NZ_BAABGL010000002.1"/>
</dbReference>
<keyword evidence="5" id="KW-0472">Membrane</keyword>
<dbReference type="PROSITE" id="PS50110">
    <property type="entry name" value="RESPONSE_REGULATORY"/>
    <property type="match status" value="1"/>
</dbReference>
<comment type="caution">
    <text evidence="7">The sequence shown here is derived from an EMBL/GenBank/DDBJ whole genome shotgun (WGS) entry which is preliminary data.</text>
</comment>
<feature type="compositionally biased region" description="Low complexity" evidence="4">
    <location>
        <begin position="401"/>
        <end position="429"/>
    </location>
</feature>
<dbReference type="PANTHER" id="PTHR43384">
    <property type="entry name" value="SEPTUM SITE-DETERMINING PROTEIN MIND HOMOLOG, CHLOROPLASTIC-RELATED"/>
    <property type="match status" value="1"/>
</dbReference>
<dbReference type="EMBL" id="BAABGL010000002">
    <property type="protein sequence ID" value="GAA4384282.1"/>
    <property type="molecule type" value="Genomic_DNA"/>
</dbReference>
<keyword evidence="2" id="KW-0067">ATP-binding</keyword>
<dbReference type="SUPFAM" id="SSF52540">
    <property type="entry name" value="P-loop containing nucleoside triphosphate hydrolases"/>
    <property type="match status" value="1"/>
</dbReference>
<dbReference type="SUPFAM" id="SSF52172">
    <property type="entry name" value="CheY-like"/>
    <property type="match status" value="1"/>
</dbReference>
<dbReference type="Proteomes" id="UP001500642">
    <property type="component" value="Unassembled WGS sequence"/>
</dbReference>
<protein>
    <recommendedName>
        <fullName evidence="6">Response regulatory domain-containing protein</fullName>
    </recommendedName>
</protein>
<evidence type="ECO:0000256" key="3">
    <source>
        <dbReference type="PROSITE-ProRule" id="PRU00169"/>
    </source>
</evidence>
<name>A0ABP8J3J4_9MICO</name>
<evidence type="ECO:0000313" key="7">
    <source>
        <dbReference type="EMBL" id="GAA4384282.1"/>
    </source>
</evidence>
<proteinExistence type="predicted"/>
<evidence type="ECO:0000256" key="4">
    <source>
        <dbReference type="SAM" id="MobiDB-lite"/>
    </source>
</evidence>
<evidence type="ECO:0000256" key="2">
    <source>
        <dbReference type="ARBA" id="ARBA00022840"/>
    </source>
</evidence>
<feature type="domain" description="Response regulatory" evidence="6">
    <location>
        <begin position="3"/>
        <end position="121"/>
    </location>
</feature>
<keyword evidence="1" id="KW-0547">Nucleotide-binding</keyword>
<dbReference type="Gene3D" id="3.40.50.2300">
    <property type="match status" value="1"/>
</dbReference>
<evidence type="ECO:0000256" key="1">
    <source>
        <dbReference type="ARBA" id="ARBA00022741"/>
    </source>
</evidence>
<organism evidence="7 8">
    <name type="scientific">Brevibacterium pityocampae</name>
    <dbReference type="NCBI Taxonomy" id="506594"/>
    <lineage>
        <taxon>Bacteria</taxon>
        <taxon>Bacillati</taxon>
        <taxon>Actinomycetota</taxon>
        <taxon>Actinomycetes</taxon>
        <taxon>Micrococcales</taxon>
        <taxon>Brevibacteriaceae</taxon>
        <taxon>Brevibacterium</taxon>
    </lineage>
</organism>
<accession>A0ABP8J3J4</accession>
<gene>
    <name evidence="7" type="ORF">GCM10023167_04760</name>
</gene>
<dbReference type="Gene3D" id="3.40.50.300">
    <property type="entry name" value="P-loop containing nucleotide triphosphate hydrolases"/>
    <property type="match status" value="1"/>
</dbReference>
<dbReference type="InterPro" id="IPR025669">
    <property type="entry name" value="AAA_dom"/>
</dbReference>
<feature type="transmembrane region" description="Helical" evidence="5">
    <location>
        <begin position="447"/>
        <end position="474"/>
    </location>
</feature>
<dbReference type="InterPro" id="IPR027417">
    <property type="entry name" value="P-loop_NTPase"/>
</dbReference>
<dbReference type="InterPro" id="IPR011006">
    <property type="entry name" value="CheY-like_superfamily"/>
</dbReference>